<keyword evidence="4" id="KW-0963">Cytoplasm</keyword>
<evidence type="ECO:0000256" key="2">
    <source>
        <dbReference type="ARBA" id="ARBA00005351"/>
    </source>
</evidence>
<protein>
    <recommendedName>
        <fullName evidence="7">Golgi to ER traffic protein 4 homolog</fullName>
    </recommendedName>
</protein>
<dbReference type="GO" id="GO:0071818">
    <property type="term" value="C:BAT3 complex"/>
    <property type="evidence" value="ECO:0007669"/>
    <property type="project" value="TreeGrafter"/>
</dbReference>
<dbReference type="InterPro" id="IPR011990">
    <property type="entry name" value="TPR-like_helical_dom_sf"/>
</dbReference>
<comment type="caution">
    <text evidence="5">The sequence shown here is derived from an EMBL/GenBank/DDBJ whole genome shotgun (WGS) entry which is preliminary data.</text>
</comment>
<dbReference type="FunFam" id="1.25.40.10:FF:000060">
    <property type="entry name" value="Golgi to ER traffic protein 4 homolog"/>
    <property type="match status" value="1"/>
</dbReference>
<keyword evidence="3" id="KW-0813">Transport</keyword>
<gene>
    <name evidence="5" type="ORF">PMACD_LOCUS5568</name>
</gene>
<dbReference type="OrthoDB" id="10252405at2759"/>
<comment type="subcellular location">
    <subcellularLocation>
        <location evidence="1">Cytoplasm</location>
        <location evidence="1">Cytosol</location>
    </subcellularLocation>
</comment>
<evidence type="ECO:0008006" key="7">
    <source>
        <dbReference type="Google" id="ProtNLM"/>
    </source>
</evidence>
<dbReference type="Gene3D" id="1.25.40.10">
    <property type="entry name" value="Tetratricopeptide repeat domain"/>
    <property type="match status" value="1"/>
</dbReference>
<evidence type="ECO:0000256" key="4">
    <source>
        <dbReference type="ARBA" id="ARBA00022490"/>
    </source>
</evidence>
<dbReference type="Pfam" id="PF04190">
    <property type="entry name" value="GET4"/>
    <property type="match status" value="1"/>
</dbReference>
<evidence type="ECO:0000313" key="5">
    <source>
        <dbReference type="EMBL" id="CAF4834050.1"/>
    </source>
</evidence>
<evidence type="ECO:0000256" key="1">
    <source>
        <dbReference type="ARBA" id="ARBA00004514"/>
    </source>
</evidence>
<sequence>MARGERGVGRVLEKLEASVNAGQYYEAHQMYRTLYFRYLNQKKYGDLLQLLHSGANILLECDQQGSGTDLAILLLDVLTKSHINPCEEWIEKIAQLFAKMKPNVVERETFLINAVKWSMDKTKRGHPLLHKSIAEVYWQENKLTYAYRHFLHSNDGVAFATKLIELHTTKGYKSEIAMFIAQAVLQILCLKNKEMAHEAFKEYTRSHPNLNERVPPFQYPLLNFLYLLLKVIDQKNAMKFLMLRKSYEKFLKRDPRYFGYLDTIARVWFGISAPGNRRNPNSMLGGIIKSMLGDIDSSDEDGSILAKKTQVPDLD</sequence>
<comment type="similarity">
    <text evidence="2">Belongs to the GET4 family.</text>
</comment>
<dbReference type="EMBL" id="CAJOBZ010000011">
    <property type="protein sequence ID" value="CAF4834050.1"/>
    <property type="molecule type" value="Genomic_DNA"/>
</dbReference>
<organism evidence="5 6">
    <name type="scientific">Pieris macdunnoughi</name>
    <dbReference type="NCBI Taxonomy" id="345717"/>
    <lineage>
        <taxon>Eukaryota</taxon>
        <taxon>Metazoa</taxon>
        <taxon>Ecdysozoa</taxon>
        <taxon>Arthropoda</taxon>
        <taxon>Hexapoda</taxon>
        <taxon>Insecta</taxon>
        <taxon>Pterygota</taxon>
        <taxon>Neoptera</taxon>
        <taxon>Endopterygota</taxon>
        <taxon>Lepidoptera</taxon>
        <taxon>Glossata</taxon>
        <taxon>Ditrysia</taxon>
        <taxon>Papilionoidea</taxon>
        <taxon>Pieridae</taxon>
        <taxon>Pierinae</taxon>
        <taxon>Pieris</taxon>
    </lineage>
</organism>
<reference evidence="5" key="1">
    <citation type="submission" date="2021-02" db="EMBL/GenBank/DDBJ databases">
        <authorList>
            <person name="Steward A R."/>
        </authorList>
    </citation>
    <scope>NUCLEOTIDE SEQUENCE</scope>
</reference>
<dbReference type="PANTHER" id="PTHR12875:SF0">
    <property type="entry name" value="GOLGI TO ER TRAFFIC PROTEIN 4 HOMOLOG"/>
    <property type="match status" value="1"/>
</dbReference>
<dbReference type="AlphaFoldDB" id="A0A821R9L5"/>
<name>A0A821R9L5_9NEOP</name>
<dbReference type="GO" id="GO:0045048">
    <property type="term" value="P:protein insertion into ER membrane"/>
    <property type="evidence" value="ECO:0007669"/>
    <property type="project" value="InterPro"/>
</dbReference>
<accession>A0A821R9L5</accession>
<dbReference type="PANTHER" id="PTHR12875">
    <property type="entry name" value="GOLGI TO ER TRAFFIC PROTEIN 4 HOMOLOG"/>
    <property type="match status" value="1"/>
</dbReference>
<evidence type="ECO:0000313" key="6">
    <source>
        <dbReference type="Proteomes" id="UP000663880"/>
    </source>
</evidence>
<keyword evidence="6" id="KW-1185">Reference proteome</keyword>
<proteinExistence type="inferred from homology"/>
<evidence type="ECO:0000256" key="3">
    <source>
        <dbReference type="ARBA" id="ARBA00022448"/>
    </source>
</evidence>
<dbReference type="Proteomes" id="UP000663880">
    <property type="component" value="Unassembled WGS sequence"/>
</dbReference>
<dbReference type="InterPro" id="IPR007317">
    <property type="entry name" value="GET4"/>
</dbReference>